<dbReference type="InterPro" id="IPR036188">
    <property type="entry name" value="FAD/NAD-bd_sf"/>
</dbReference>
<keyword evidence="2" id="KW-0784">Thiamine biosynthesis</keyword>
<dbReference type="SUPFAM" id="SSF51905">
    <property type="entry name" value="FAD/NAD(P)-binding domain"/>
    <property type="match status" value="1"/>
</dbReference>
<organism evidence="5 6">
    <name type="scientific">Candidatus Polarisedimenticola svalbardensis</name>
    <dbReference type="NCBI Taxonomy" id="2886004"/>
    <lineage>
        <taxon>Bacteria</taxon>
        <taxon>Pseudomonadati</taxon>
        <taxon>Acidobacteriota</taxon>
        <taxon>Candidatus Polarisedimenticolia</taxon>
        <taxon>Candidatus Polarisedimenticolales</taxon>
        <taxon>Candidatus Polarisedimenticolaceae</taxon>
        <taxon>Candidatus Polarisedimenticola</taxon>
    </lineage>
</organism>
<dbReference type="GO" id="GO:0009228">
    <property type="term" value="P:thiamine biosynthetic process"/>
    <property type="evidence" value="ECO:0007669"/>
    <property type="project" value="UniProtKB-KW"/>
</dbReference>
<sequence length="386" mass="41268">MTTESGSIRADLAVVGGGVIGLAVACEMQKRGRDVLVLEMEEPGSGATQAAGGMLGPIAEAQIEEPEIITLGLDSLARYPEFVRWVEKTSGGETGFREEGTLIVAVNRDHLNELEHLKETFRSKGLTADSLTSEQVLDLEPRLSPRVLGGLKIREDQRIDPRRLAACLAQALVTMGGTVLTGAKVHDIVVNGDKVSGLVALGNDGMPVRVDCTDVVIATGASRWDDIRMPAEDPGIRPIKGQLVRLRGETLLRHVVRSPDIYLIPQPDGELFVGATMEEMGYDMAPTAGAAFDLLRFGWQLLPGIYDLEFLGMAVGQRPAVDDHMPVIGPADTKGLWLAVGHFRKGVLMAPATASYLADWMESGEMPEALASFAPGRLSPAPAGES</sequence>
<proteinExistence type="predicted"/>
<evidence type="ECO:0000313" key="5">
    <source>
        <dbReference type="EMBL" id="MBD3869162.1"/>
    </source>
</evidence>
<dbReference type="EC" id="1.4.3.19" evidence="5"/>
<dbReference type="GO" id="GO:0043799">
    <property type="term" value="F:glycine oxidase activity"/>
    <property type="evidence" value="ECO:0007669"/>
    <property type="project" value="UniProtKB-EC"/>
</dbReference>
<dbReference type="UniPathway" id="UPA00060"/>
<dbReference type="EMBL" id="JACXWD010000063">
    <property type="protein sequence ID" value="MBD3869162.1"/>
    <property type="molecule type" value="Genomic_DNA"/>
</dbReference>
<protein>
    <submittedName>
        <fullName evidence="5">Glycine oxidase ThiO</fullName>
        <ecNumber evidence="5">1.4.3.19</ecNumber>
    </submittedName>
</protein>
<comment type="caution">
    <text evidence="5">The sequence shown here is derived from an EMBL/GenBank/DDBJ whole genome shotgun (WGS) entry which is preliminary data.</text>
</comment>
<keyword evidence="3 5" id="KW-0560">Oxidoreductase</keyword>
<dbReference type="SUPFAM" id="SSF54373">
    <property type="entry name" value="FAD-linked reductases, C-terminal domain"/>
    <property type="match status" value="1"/>
</dbReference>
<comment type="pathway">
    <text evidence="1">Cofactor biosynthesis; thiamine diphosphate biosynthesis.</text>
</comment>
<dbReference type="PANTHER" id="PTHR13847">
    <property type="entry name" value="SARCOSINE DEHYDROGENASE-RELATED"/>
    <property type="match status" value="1"/>
</dbReference>
<dbReference type="GO" id="GO:0009229">
    <property type="term" value="P:thiamine diphosphate biosynthetic process"/>
    <property type="evidence" value="ECO:0007669"/>
    <property type="project" value="UniProtKB-UniPathway"/>
</dbReference>
<gene>
    <name evidence="5" type="primary">thiO</name>
    <name evidence="5" type="ORF">IFK94_13650</name>
</gene>
<dbReference type="Proteomes" id="UP000648239">
    <property type="component" value="Unassembled WGS sequence"/>
</dbReference>
<evidence type="ECO:0000256" key="2">
    <source>
        <dbReference type="ARBA" id="ARBA00022977"/>
    </source>
</evidence>
<name>A0A8J7CDS8_9BACT</name>
<dbReference type="InterPro" id="IPR006076">
    <property type="entry name" value="FAD-dep_OxRdtase"/>
</dbReference>
<dbReference type="GO" id="GO:0005737">
    <property type="term" value="C:cytoplasm"/>
    <property type="evidence" value="ECO:0007669"/>
    <property type="project" value="TreeGrafter"/>
</dbReference>
<dbReference type="Pfam" id="PF01266">
    <property type="entry name" value="DAO"/>
    <property type="match status" value="1"/>
</dbReference>
<accession>A0A8J7CDS8</accession>
<dbReference type="Gene3D" id="3.30.9.10">
    <property type="entry name" value="D-Amino Acid Oxidase, subunit A, domain 2"/>
    <property type="match status" value="1"/>
</dbReference>
<evidence type="ECO:0000313" key="6">
    <source>
        <dbReference type="Proteomes" id="UP000648239"/>
    </source>
</evidence>
<dbReference type="NCBIfam" id="TIGR02352">
    <property type="entry name" value="thiamin_ThiO"/>
    <property type="match status" value="1"/>
</dbReference>
<evidence type="ECO:0000256" key="1">
    <source>
        <dbReference type="ARBA" id="ARBA00004948"/>
    </source>
</evidence>
<reference evidence="5 6" key="1">
    <citation type="submission" date="2020-08" db="EMBL/GenBank/DDBJ databases">
        <title>Acidobacteriota in marine sediments use diverse sulfur dissimilation pathways.</title>
        <authorList>
            <person name="Wasmund K."/>
        </authorList>
    </citation>
    <scope>NUCLEOTIDE SEQUENCE [LARGE SCALE GENOMIC DNA]</scope>
    <source>
        <strain evidence="5">MAG AM4</strain>
    </source>
</reference>
<dbReference type="InterPro" id="IPR012727">
    <property type="entry name" value="Gly_oxidase_ThiO"/>
</dbReference>
<feature type="domain" description="FAD dependent oxidoreductase" evidence="4">
    <location>
        <begin position="11"/>
        <end position="360"/>
    </location>
</feature>
<evidence type="ECO:0000259" key="4">
    <source>
        <dbReference type="Pfam" id="PF01266"/>
    </source>
</evidence>
<dbReference type="PANTHER" id="PTHR13847:SF289">
    <property type="entry name" value="GLYCINE OXIDASE"/>
    <property type="match status" value="1"/>
</dbReference>
<dbReference type="Gene3D" id="3.50.50.60">
    <property type="entry name" value="FAD/NAD(P)-binding domain"/>
    <property type="match status" value="1"/>
</dbReference>
<dbReference type="AlphaFoldDB" id="A0A8J7CDS8"/>
<evidence type="ECO:0000256" key="3">
    <source>
        <dbReference type="ARBA" id="ARBA00023002"/>
    </source>
</evidence>
<dbReference type="GO" id="GO:0050660">
    <property type="term" value="F:flavin adenine dinucleotide binding"/>
    <property type="evidence" value="ECO:0007669"/>
    <property type="project" value="InterPro"/>
</dbReference>